<evidence type="ECO:0000313" key="3">
    <source>
        <dbReference type="EMBL" id="MEG3436971.1"/>
    </source>
</evidence>
<protein>
    <submittedName>
        <fullName evidence="3">Helix-turn-helix domain-containing protein</fullName>
    </submittedName>
</protein>
<evidence type="ECO:0000313" key="4">
    <source>
        <dbReference type="Proteomes" id="UP001328733"/>
    </source>
</evidence>
<feature type="domain" description="HTH cro/C1-type" evidence="2">
    <location>
        <begin position="103"/>
        <end position="144"/>
    </location>
</feature>
<dbReference type="PROSITE" id="PS50943">
    <property type="entry name" value="HTH_CROC1"/>
    <property type="match status" value="1"/>
</dbReference>
<keyword evidence="1" id="KW-0238">DNA-binding</keyword>
<dbReference type="PANTHER" id="PTHR46558">
    <property type="entry name" value="TRACRIPTIONAL REGULATORY PROTEIN-RELATED-RELATED"/>
    <property type="match status" value="1"/>
</dbReference>
<dbReference type="GO" id="GO:0003677">
    <property type="term" value="F:DNA binding"/>
    <property type="evidence" value="ECO:0007669"/>
    <property type="project" value="UniProtKB-KW"/>
</dbReference>
<dbReference type="SUPFAM" id="SSF47413">
    <property type="entry name" value="lambda repressor-like DNA-binding domains"/>
    <property type="match status" value="1"/>
</dbReference>
<evidence type="ECO:0000259" key="2">
    <source>
        <dbReference type="PROSITE" id="PS50943"/>
    </source>
</evidence>
<dbReference type="InterPro" id="IPR056079">
    <property type="entry name" value="DUF7662"/>
</dbReference>
<accession>A0AAW9QUD6</accession>
<reference evidence="3 4" key="1">
    <citation type="submission" date="2024-01" db="EMBL/GenBank/DDBJ databases">
        <title>Genomic insights into the taxonomy and metabolism of the cyanobacterium Pannus brasiliensis CCIBt3594.</title>
        <authorList>
            <person name="Machado M."/>
            <person name="Botero N.B."/>
            <person name="Andreote A.P.D."/>
            <person name="Feitosa A.M.T."/>
            <person name="Popin R."/>
            <person name="Sivonen K."/>
            <person name="Fiore M.F."/>
        </authorList>
    </citation>
    <scope>NUCLEOTIDE SEQUENCE [LARGE SCALE GENOMIC DNA]</scope>
    <source>
        <strain evidence="3 4">CCIBt3594</strain>
    </source>
</reference>
<dbReference type="SMART" id="SM00530">
    <property type="entry name" value="HTH_XRE"/>
    <property type="match status" value="1"/>
</dbReference>
<comment type="caution">
    <text evidence="3">The sequence shown here is derived from an EMBL/GenBank/DDBJ whole genome shotgun (WGS) entry which is preliminary data.</text>
</comment>
<dbReference type="Gene3D" id="1.10.260.40">
    <property type="entry name" value="lambda repressor-like DNA-binding domains"/>
    <property type="match status" value="1"/>
</dbReference>
<gene>
    <name evidence="3" type="ORF">V0288_07545</name>
</gene>
<sequence>MKQGSKYYPLYEYLRDSRRSEITLTIDEIEARIEGNLPESARNRKAWWSNREKGALQAQAWILAGYHAREIDLEHQTITFRKFSTTYNIQREKGEVIWNHEAIKALRQHLGLTQAEFAAEMGVRRQTISEWENGVYEPDRSTAKHLGLVAERASFPYGQSGSDRSFKY</sequence>
<dbReference type="Proteomes" id="UP001328733">
    <property type="component" value="Unassembled WGS sequence"/>
</dbReference>
<dbReference type="Pfam" id="PF01381">
    <property type="entry name" value="HTH_3"/>
    <property type="match status" value="1"/>
</dbReference>
<dbReference type="Pfam" id="PF24698">
    <property type="entry name" value="DUF7662"/>
    <property type="match status" value="1"/>
</dbReference>
<name>A0AAW9QUD6_9CHRO</name>
<dbReference type="EMBL" id="JBAFSM010000011">
    <property type="protein sequence ID" value="MEG3436971.1"/>
    <property type="molecule type" value="Genomic_DNA"/>
</dbReference>
<dbReference type="AlphaFoldDB" id="A0AAW9QUD6"/>
<dbReference type="InterPro" id="IPR001387">
    <property type="entry name" value="Cro/C1-type_HTH"/>
</dbReference>
<keyword evidence="4" id="KW-1185">Reference proteome</keyword>
<organism evidence="3 4">
    <name type="scientific">Pannus brasiliensis CCIBt3594</name>
    <dbReference type="NCBI Taxonomy" id="1427578"/>
    <lineage>
        <taxon>Bacteria</taxon>
        <taxon>Bacillati</taxon>
        <taxon>Cyanobacteriota</taxon>
        <taxon>Cyanophyceae</taxon>
        <taxon>Oscillatoriophycideae</taxon>
        <taxon>Chroococcales</taxon>
        <taxon>Microcystaceae</taxon>
        <taxon>Pannus</taxon>
    </lineage>
</organism>
<dbReference type="RefSeq" id="WP_332864437.1">
    <property type="nucleotide sequence ID" value="NZ_JBAFSM010000011.1"/>
</dbReference>
<evidence type="ECO:0000256" key="1">
    <source>
        <dbReference type="ARBA" id="ARBA00023125"/>
    </source>
</evidence>
<proteinExistence type="predicted"/>
<dbReference type="InterPro" id="IPR010982">
    <property type="entry name" value="Lambda_DNA-bd_dom_sf"/>
</dbReference>
<dbReference type="CDD" id="cd00093">
    <property type="entry name" value="HTH_XRE"/>
    <property type="match status" value="1"/>
</dbReference>
<dbReference type="PANTHER" id="PTHR46558:SF4">
    <property type="entry name" value="DNA-BIDING PHAGE PROTEIN"/>
    <property type="match status" value="1"/>
</dbReference>